<evidence type="ECO:0008006" key="4">
    <source>
        <dbReference type="Google" id="ProtNLM"/>
    </source>
</evidence>
<evidence type="ECO:0000313" key="3">
    <source>
        <dbReference type="Proteomes" id="UP000198510"/>
    </source>
</evidence>
<dbReference type="RefSeq" id="WP_089683793.1">
    <property type="nucleotide sequence ID" value="NZ_FNFO01000006.1"/>
</dbReference>
<protein>
    <recommendedName>
        <fullName evidence="4">Lacal_2735 family protein</fullName>
    </recommendedName>
</protein>
<dbReference type="EMBL" id="FNFO01000006">
    <property type="protein sequence ID" value="SDL47046.1"/>
    <property type="molecule type" value="Genomic_DNA"/>
</dbReference>
<keyword evidence="1" id="KW-0175">Coiled coil</keyword>
<dbReference type="AlphaFoldDB" id="A0A1G9KBP9"/>
<dbReference type="NCBIfam" id="NF033487">
    <property type="entry name" value="Lacal_2735_fam"/>
    <property type="match status" value="1"/>
</dbReference>
<dbReference type="InterPro" id="IPR045493">
    <property type="entry name" value="DUF6435"/>
</dbReference>
<evidence type="ECO:0000313" key="2">
    <source>
        <dbReference type="EMBL" id="SDL47046.1"/>
    </source>
</evidence>
<dbReference type="OrthoDB" id="1123018at2"/>
<dbReference type="STRING" id="1075417.SAMN05421823_106111"/>
<dbReference type="Pfam" id="PF20027">
    <property type="entry name" value="DUF6435"/>
    <property type="match status" value="1"/>
</dbReference>
<evidence type="ECO:0000256" key="1">
    <source>
        <dbReference type="SAM" id="Coils"/>
    </source>
</evidence>
<accession>A0A1G9KBP9</accession>
<keyword evidence="3" id="KW-1185">Reference proteome</keyword>
<proteinExistence type="predicted"/>
<name>A0A1G9KBP9_9BACT</name>
<reference evidence="2 3" key="1">
    <citation type="submission" date="2016-10" db="EMBL/GenBank/DDBJ databases">
        <authorList>
            <person name="de Groot N.N."/>
        </authorList>
    </citation>
    <scope>NUCLEOTIDE SEQUENCE [LARGE SCALE GENOMIC DNA]</scope>
    <source>
        <strain evidence="2 3">DSM 25186</strain>
    </source>
</reference>
<feature type="coiled-coil region" evidence="1">
    <location>
        <begin position="4"/>
        <end position="31"/>
    </location>
</feature>
<sequence length="60" mass="7027">MFGLLRKRTEVEKLELQYEKLMEEARDIQRKGDMKAFALKTAEAEAVMDALVRLKQTQAR</sequence>
<gene>
    <name evidence="2" type="ORF">SAMN05421823_106111</name>
</gene>
<organism evidence="2 3">
    <name type="scientific">Catalinimonas alkaloidigena</name>
    <dbReference type="NCBI Taxonomy" id="1075417"/>
    <lineage>
        <taxon>Bacteria</taxon>
        <taxon>Pseudomonadati</taxon>
        <taxon>Bacteroidota</taxon>
        <taxon>Cytophagia</taxon>
        <taxon>Cytophagales</taxon>
        <taxon>Catalimonadaceae</taxon>
        <taxon>Catalinimonas</taxon>
    </lineage>
</organism>
<dbReference type="Proteomes" id="UP000198510">
    <property type="component" value="Unassembled WGS sequence"/>
</dbReference>